<feature type="transmembrane region" description="Helical" evidence="9">
    <location>
        <begin position="257"/>
        <end position="277"/>
    </location>
</feature>
<dbReference type="SUPFAM" id="SSF52540">
    <property type="entry name" value="P-loop containing nucleoside triphosphate hydrolases"/>
    <property type="match status" value="1"/>
</dbReference>
<dbReference type="PANTHER" id="PTHR24223:SF415">
    <property type="entry name" value="FI20190P1"/>
    <property type="match status" value="1"/>
</dbReference>
<dbReference type="InterPro" id="IPR017871">
    <property type="entry name" value="ABC_transporter-like_CS"/>
</dbReference>
<sequence>MCNVSDLWVTYWTNKEELRYAQNQARNSSNIVDSSKETNASTTILPPAGTSGNLSIAATPEGAELLSMNSYILIYTVLILVAVVLTSARSIAFYKVCMNASKNLHKKMFASVLKAPMSFFDANPSGRILNRFSKDMGAVDELLPRVTLDALQIFLVMSGILAMVFIVSTWMIIPAIVLGYLFLWSRKVYLSSAQDIKRLEGTTRAPVFSHVTASLYGLSSIRAFRAQGMVAQEFDTLQDQHTSTWCLLLQTSEALGFYLDVISTVFLGLVTFQFLIFQSEDTVSGNVGLVIAQSLILTGMLQFGIRQSAEVSSNMTSVERILQYTKLEEEGPWDPLPADRPPTDWPREGRVTFKHAYLRYTPDGPPSIRDLDVEIQPGEKIGIVGRTGAGKSSLVATLFRLAPIEGAVEIDGLNTGKVGLRALRSSISIIPQVPTLFSASLRYNLDPFEKCADDELWKAVERVELKQSGVALDTAVSESGANFSAGQRQLICLARAIVRNNKILVMDEATANVDQHTDSLIQTTIRQAFKDCTVITIAHRINTIIDCDRVLVMDHGQAVEFAAPHELLEQKNGHFAQMVEQTGPTMSSKLRKQAKDSYNQKRAVENQKSE</sequence>
<dbReference type="Gene3D" id="3.40.50.300">
    <property type="entry name" value="P-loop containing nucleotide triphosphate hydrolases"/>
    <property type="match status" value="1"/>
</dbReference>
<dbReference type="PROSITE" id="PS50893">
    <property type="entry name" value="ABC_TRANSPORTER_2"/>
    <property type="match status" value="1"/>
</dbReference>
<dbReference type="SMART" id="SM00382">
    <property type="entry name" value="AAA"/>
    <property type="match status" value="1"/>
</dbReference>
<dbReference type="PANTHER" id="PTHR24223">
    <property type="entry name" value="ATP-BINDING CASSETTE SUB-FAMILY C"/>
    <property type="match status" value="1"/>
</dbReference>
<dbReference type="InterPro" id="IPR011527">
    <property type="entry name" value="ABC1_TM_dom"/>
</dbReference>
<keyword evidence="4" id="KW-0547">Nucleotide-binding</keyword>
<keyword evidence="7 9" id="KW-0472">Membrane</keyword>
<evidence type="ECO:0000259" key="11">
    <source>
        <dbReference type="PROSITE" id="PS50929"/>
    </source>
</evidence>
<dbReference type="PROSITE" id="PS50929">
    <property type="entry name" value="ABC_TM1F"/>
    <property type="match status" value="1"/>
</dbReference>
<dbReference type="GO" id="GO:0005524">
    <property type="term" value="F:ATP binding"/>
    <property type="evidence" value="ECO:0007669"/>
    <property type="project" value="UniProtKB-KW"/>
</dbReference>
<evidence type="ECO:0000256" key="6">
    <source>
        <dbReference type="ARBA" id="ARBA00022989"/>
    </source>
</evidence>
<dbReference type="Pfam" id="PF00005">
    <property type="entry name" value="ABC_tran"/>
    <property type="match status" value="1"/>
</dbReference>
<evidence type="ECO:0000256" key="5">
    <source>
        <dbReference type="ARBA" id="ARBA00022840"/>
    </source>
</evidence>
<dbReference type="InterPro" id="IPR003439">
    <property type="entry name" value="ABC_transporter-like_ATP-bd"/>
</dbReference>
<evidence type="ECO:0000256" key="3">
    <source>
        <dbReference type="ARBA" id="ARBA00022692"/>
    </source>
</evidence>
<reference evidence="13" key="1">
    <citation type="journal article" date="2013" name="Genome Biol.">
        <title>Draft genome of the mountain pine beetle, Dendroctonus ponderosae Hopkins, a major forest pest.</title>
        <authorList>
            <person name="Keeling C.I."/>
            <person name="Yuen M.M."/>
            <person name="Liao N.Y."/>
            <person name="Docking T.R."/>
            <person name="Chan S.K."/>
            <person name="Taylor G.A."/>
            <person name="Palmquist D.L."/>
            <person name="Jackman S.D."/>
            <person name="Nguyen A."/>
            <person name="Li M."/>
            <person name="Henderson H."/>
            <person name="Janes J.K."/>
            <person name="Zhao Y."/>
            <person name="Pandoh P."/>
            <person name="Moore R."/>
            <person name="Sperling F.A."/>
            <person name="Huber D.P."/>
            <person name="Birol I."/>
            <person name="Jones S.J."/>
            <person name="Bohlmann J."/>
        </authorList>
    </citation>
    <scope>NUCLEOTIDE SEQUENCE</scope>
</reference>
<evidence type="ECO:0000256" key="9">
    <source>
        <dbReference type="SAM" id="Phobius"/>
    </source>
</evidence>
<name>A0AAR5QIW3_DENPD</name>
<evidence type="ECO:0000313" key="12">
    <source>
        <dbReference type="EnsemblMetazoa" id="XP_019773163.1"/>
    </source>
</evidence>
<evidence type="ECO:0000313" key="13">
    <source>
        <dbReference type="Proteomes" id="UP000019118"/>
    </source>
</evidence>
<keyword evidence="2" id="KW-0813">Transport</keyword>
<keyword evidence="6 9" id="KW-1133">Transmembrane helix</keyword>
<keyword evidence="3 9" id="KW-0812">Transmembrane</keyword>
<reference evidence="12" key="2">
    <citation type="submission" date="2024-08" db="UniProtKB">
        <authorList>
            <consortium name="EnsemblMetazoa"/>
        </authorList>
    </citation>
    <scope>IDENTIFICATION</scope>
</reference>
<feature type="compositionally biased region" description="Basic and acidic residues" evidence="8">
    <location>
        <begin position="593"/>
        <end position="610"/>
    </location>
</feature>
<feature type="transmembrane region" description="Helical" evidence="9">
    <location>
        <begin position="283"/>
        <end position="305"/>
    </location>
</feature>
<dbReference type="CDD" id="cd03244">
    <property type="entry name" value="ABCC_MRP_domain2"/>
    <property type="match status" value="1"/>
</dbReference>
<dbReference type="Pfam" id="PF00664">
    <property type="entry name" value="ABC_membrane"/>
    <property type="match status" value="1"/>
</dbReference>
<dbReference type="PROSITE" id="PS00211">
    <property type="entry name" value="ABC_TRANSPORTER_1"/>
    <property type="match status" value="1"/>
</dbReference>
<proteinExistence type="predicted"/>
<feature type="region of interest" description="Disordered" evidence="8">
    <location>
        <begin position="582"/>
        <end position="610"/>
    </location>
</feature>
<dbReference type="InterPro" id="IPR036640">
    <property type="entry name" value="ABC1_TM_sf"/>
</dbReference>
<dbReference type="InterPro" id="IPR003593">
    <property type="entry name" value="AAA+_ATPase"/>
</dbReference>
<dbReference type="GO" id="GO:0016887">
    <property type="term" value="F:ATP hydrolysis activity"/>
    <property type="evidence" value="ECO:0007669"/>
    <property type="project" value="InterPro"/>
</dbReference>
<dbReference type="GO" id="GO:0140359">
    <property type="term" value="F:ABC-type transporter activity"/>
    <property type="evidence" value="ECO:0007669"/>
    <property type="project" value="InterPro"/>
</dbReference>
<feature type="domain" description="ABC transporter" evidence="10">
    <location>
        <begin position="351"/>
        <end position="580"/>
    </location>
</feature>
<feature type="transmembrane region" description="Helical" evidence="9">
    <location>
        <begin position="72"/>
        <end position="94"/>
    </location>
</feature>
<evidence type="ECO:0000256" key="7">
    <source>
        <dbReference type="ARBA" id="ARBA00023136"/>
    </source>
</evidence>
<evidence type="ECO:0008006" key="14">
    <source>
        <dbReference type="Google" id="ProtNLM"/>
    </source>
</evidence>
<feature type="transmembrane region" description="Helical" evidence="9">
    <location>
        <begin position="150"/>
        <end position="183"/>
    </location>
</feature>
<dbReference type="FunFam" id="3.40.50.300:FF:000163">
    <property type="entry name" value="Multidrug resistance-associated protein member 4"/>
    <property type="match status" value="1"/>
</dbReference>
<keyword evidence="13" id="KW-1185">Reference proteome</keyword>
<evidence type="ECO:0000259" key="10">
    <source>
        <dbReference type="PROSITE" id="PS50893"/>
    </source>
</evidence>
<comment type="subcellular location">
    <subcellularLocation>
        <location evidence="1">Membrane</location>
        <topology evidence="1">Multi-pass membrane protein</topology>
    </subcellularLocation>
</comment>
<dbReference type="SUPFAM" id="SSF90123">
    <property type="entry name" value="ABC transporter transmembrane region"/>
    <property type="match status" value="1"/>
</dbReference>
<organism evidence="12 13">
    <name type="scientific">Dendroctonus ponderosae</name>
    <name type="common">Mountain pine beetle</name>
    <dbReference type="NCBI Taxonomy" id="77166"/>
    <lineage>
        <taxon>Eukaryota</taxon>
        <taxon>Metazoa</taxon>
        <taxon>Ecdysozoa</taxon>
        <taxon>Arthropoda</taxon>
        <taxon>Hexapoda</taxon>
        <taxon>Insecta</taxon>
        <taxon>Pterygota</taxon>
        <taxon>Neoptera</taxon>
        <taxon>Endopterygota</taxon>
        <taxon>Coleoptera</taxon>
        <taxon>Polyphaga</taxon>
        <taxon>Cucujiformia</taxon>
        <taxon>Curculionidae</taxon>
        <taxon>Scolytinae</taxon>
        <taxon>Dendroctonus</taxon>
    </lineage>
</organism>
<dbReference type="GO" id="GO:0016020">
    <property type="term" value="C:membrane"/>
    <property type="evidence" value="ECO:0007669"/>
    <property type="project" value="UniProtKB-SubCell"/>
</dbReference>
<dbReference type="EnsemblMetazoa" id="XM_019917604.1">
    <property type="protein sequence ID" value="XP_019773163.1"/>
    <property type="gene ID" value="LOC109546602"/>
</dbReference>
<dbReference type="Gene3D" id="1.20.1560.10">
    <property type="entry name" value="ABC transporter type 1, transmembrane domain"/>
    <property type="match status" value="1"/>
</dbReference>
<evidence type="ECO:0000256" key="4">
    <source>
        <dbReference type="ARBA" id="ARBA00022741"/>
    </source>
</evidence>
<keyword evidence="5" id="KW-0067">ATP-binding</keyword>
<accession>A0AAR5QIW3</accession>
<evidence type="ECO:0000256" key="1">
    <source>
        <dbReference type="ARBA" id="ARBA00004141"/>
    </source>
</evidence>
<protein>
    <recommendedName>
        <fullName evidence="14">ABC transmembrane type-1 domain-containing protein</fullName>
    </recommendedName>
</protein>
<feature type="domain" description="ABC transmembrane type-1" evidence="11">
    <location>
        <begin position="71"/>
        <end position="313"/>
    </location>
</feature>
<dbReference type="InterPro" id="IPR027417">
    <property type="entry name" value="P-loop_NTPase"/>
</dbReference>
<dbReference type="InterPro" id="IPR050173">
    <property type="entry name" value="ABC_transporter_C-like"/>
</dbReference>
<dbReference type="AlphaFoldDB" id="A0AAR5QIW3"/>
<dbReference type="FunFam" id="1.20.1560.10:FF:000014">
    <property type="entry name" value="Multidrug resistance-associated protein member 4"/>
    <property type="match status" value="1"/>
</dbReference>
<dbReference type="Proteomes" id="UP000019118">
    <property type="component" value="Unassembled WGS sequence"/>
</dbReference>
<evidence type="ECO:0000256" key="8">
    <source>
        <dbReference type="SAM" id="MobiDB-lite"/>
    </source>
</evidence>
<evidence type="ECO:0000256" key="2">
    <source>
        <dbReference type="ARBA" id="ARBA00022448"/>
    </source>
</evidence>